<evidence type="ECO:0000256" key="3">
    <source>
        <dbReference type="ARBA" id="ARBA00023163"/>
    </source>
</evidence>
<accession>A0ABV6ED73</accession>
<dbReference type="InterPro" id="IPR000551">
    <property type="entry name" value="MerR-type_HTH_dom"/>
</dbReference>
<sequence length="122" mass="13962">MMKIKELSKNTGVSPRMIRYYEQQGLLKPERTMAGYRNFSKKDLVIIKSIQSLQRVGLTLDAVKILMPCILSEPLRISPCPIIVALLKEQREKIQKDLSKNSHALLLIEQFLSESKRVIPLA</sequence>
<dbReference type="SMART" id="SM00422">
    <property type="entry name" value="HTH_MERR"/>
    <property type="match status" value="1"/>
</dbReference>
<dbReference type="PRINTS" id="PR00040">
    <property type="entry name" value="HTHMERR"/>
</dbReference>
<evidence type="ECO:0000313" key="6">
    <source>
        <dbReference type="Proteomes" id="UP001589792"/>
    </source>
</evidence>
<dbReference type="PANTHER" id="PTHR30204">
    <property type="entry name" value="REDOX-CYCLING DRUG-SENSING TRANSCRIPTIONAL ACTIVATOR SOXR"/>
    <property type="match status" value="1"/>
</dbReference>
<dbReference type="EMBL" id="JBHLXG010000008">
    <property type="protein sequence ID" value="MFC0226941.1"/>
    <property type="molecule type" value="Genomic_DNA"/>
</dbReference>
<dbReference type="Pfam" id="PF13411">
    <property type="entry name" value="MerR_1"/>
    <property type="match status" value="1"/>
</dbReference>
<keyword evidence="2" id="KW-0238">DNA-binding</keyword>
<keyword evidence="1" id="KW-0805">Transcription regulation</keyword>
<dbReference type="PANTHER" id="PTHR30204:SF94">
    <property type="entry name" value="HEAVY METAL-DEPENDENT TRANSCRIPTIONAL REGULATOR HI_0293-RELATED"/>
    <property type="match status" value="1"/>
</dbReference>
<dbReference type="SUPFAM" id="SSF46955">
    <property type="entry name" value="Putative DNA-binding domain"/>
    <property type="match status" value="1"/>
</dbReference>
<evidence type="ECO:0000259" key="4">
    <source>
        <dbReference type="PROSITE" id="PS50937"/>
    </source>
</evidence>
<keyword evidence="3" id="KW-0804">Transcription</keyword>
<reference evidence="5 6" key="1">
    <citation type="submission" date="2024-09" db="EMBL/GenBank/DDBJ databases">
        <authorList>
            <person name="Sun Q."/>
            <person name="Mori K."/>
        </authorList>
    </citation>
    <scope>NUCLEOTIDE SEQUENCE [LARGE SCALE GENOMIC DNA]</scope>
    <source>
        <strain evidence="5 6">CCM 8626</strain>
    </source>
</reference>
<dbReference type="PROSITE" id="PS50937">
    <property type="entry name" value="HTH_MERR_2"/>
    <property type="match status" value="1"/>
</dbReference>
<dbReference type="Proteomes" id="UP001589792">
    <property type="component" value="Unassembled WGS sequence"/>
</dbReference>
<dbReference type="RefSeq" id="WP_380675000.1">
    <property type="nucleotide sequence ID" value="NZ_CP173186.1"/>
</dbReference>
<comment type="caution">
    <text evidence="5">The sequence shown here is derived from an EMBL/GenBank/DDBJ whole genome shotgun (WGS) entry which is preliminary data.</text>
</comment>
<proteinExistence type="predicted"/>
<feature type="domain" description="HTH merR-type" evidence="4">
    <location>
        <begin position="1"/>
        <end position="69"/>
    </location>
</feature>
<evidence type="ECO:0000256" key="2">
    <source>
        <dbReference type="ARBA" id="ARBA00023125"/>
    </source>
</evidence>
<evidence type="ECO:0000313" key="5">
    <source>
        <dbReference type="EMBL" id="MFC0226941.1"/>
    </source>
</evidence>
<protein>
    <submittedName>
        <fullName evidence="5">MerR family transcriptional regulator</fullName>
    </submittedName>
</protein>
<dbReference type="InterPro" id="IPR009061">
    <property type="entry name" value="DNA-bd_dom_put_sf"/>
</dbReference>
<evidence type="ECO:0000256" key="1">
    <source>
        <dbReference type="ARBA" id="ARBA00023015"/>
    </source>
</evidence>
<dbReference type="InterPro" id="IPR047057">
    <property type="entry name" value="MerR_fam"/>
</dbReference>
<name>A0ABV6ED73_9GAMM</name>
<gene>
    <name evidence="5" type="ORF">ACFFJ3_10575</name>
</gene>
<organism evidence="5 6">
    <name type="scientific">Serratia aquatilis</name>
    <dbReference type="NCBI Taxonomy" id="1737515"/>
    <lineage>
        <taxon>Bacteria</taxon>
        <taxon>Pseudomonadati</taxon>
        <taxon>Pseudomonadota</taxon>
        <taxon>Gammaproteobacteria</taxon>
        <taxon>Enterobacterales</taxon>
        <taxon>Yersiniaceae</taxon>
        <taxon>Serratia</taxon>
    </lineage>
</organism>
<keyword evidence="6" id="KW-1185">Reference proteome</keyword>
<dbReference type="Gene3D" id="1.10.1660.10">
    <property type="match status" value="1"/>
</dbReference>